<organism evidence="5 6">
    <name type="scientific">Lactobacillus nasalidis</name>
    <dbReference type="NCBI Taxonomy" id="2797258"/>
    <lineage>
        <taxon>Bacteria</taxon>
        <taxon>Bacillati</taxon>
        <taxon>Bacillota</taxon>
        <taxon>Bacilli</taxon>
        <taxon>Lactobacillales</taxon>
        <taxon>Lactobacillaceae</taxon>
        <taxon>Lactobacillus</taxon>
    </lineage>
</organism>
<dbReference type="InterPro" id="IPR008921">
    <property type="entry name" value="DNA_pol3_clamp-load_cplx_C"/>
</dbReference>
<dbReference type="Pfam" id="PF00004">
    <property type="entry name" value="AAA"/>
    <property type="match status" value="1"/>
</dbReference>
<dbReference type="EMBL" id="BOCI01000389">
    <property type="protein sequence ID" value="GHW01678.1"/>
    <property type="molecule type" value="Genomic_DNA"/>
</dbReference>
<accession>A0ABQ3W6J3</accession>
<dbReference type="SMART" id="SM00382">
    <property type="entry name" value="AAA"/>
    <property type="match status" value="1"/>
</dbReference>
<evidence type="ECO:0000256" key="3">
    <source>
        <dbReference type="ARBA" id="ARBA00022840"/>
    </source>
</evidence>
<keyword evidence="2" id="KW-0547">Nucleotide-binding</keyword>
<name>A0ABQ3W6J3_9LACO</name>
<dbReference type="Proteomes" id="UP000616547">
    <property type="component" value="Unassembled WGS sequence"/>
</dbReference>
<dbReference type="CDD" id="cd18139">
    <property type="entry name" value="HLD_clamp_RarA"/>
    <property type="match status" value="1"/>
</dbReference>
<comment type="similarity">
    <text evidence="1">Belongs to the AAA ATPase family. RarA/MGS1/WRNIP1 subfamily.</text>
</comment>
<dbReference type="Gene3D" id="1.10.3710.10">
    <property type="entry name" value="DNA polymerase III clamp loader subunits, C-terminal domain"/>
    <property type="match status" value="1"/>
</dbReference>
<keyword evidence="6" id="KW-1185">Reference proteome</keyword>
<gene>
    <name evidence="5" type="ORF">lacNasYZ03_13650</name>
</gene>
<proteinExistence type="inferred from homology"/>
<dbReference type="SUPFAM" id="SSF48019">
    <property type="entry name" value="post-AAA+ oligomerization domain-like"/>
    <property type="match status" value="1"/>
</dbReference>
<dbReference type="InterPro" id="IPR003593">
    <property type="entry name" value="AAA+_ATPase"/>
</dbReference>
<protein>
    <submittedName>
        <fullName evidence="5">Recombinase RarA</fullName>
    </submittedName>
</protein>
<feature type="domain" description="AAA+ ATPase" evidence="4">
    <location>
        <begin position="39"/>
        <end position="150"/>
    </location>
</feature>
<dbReference type="Gene3D" id="1.10.8.60">
    <property type="match status" value="1"/>
</dbReference>
<dbReference type="Gene3D" id="3.40.50.300">
    <property type="entry name" value="P-loop containing nucleotide triphosphate hydrolases"/>
    <property type="match status" value="1"/>
</dbReference>
<evidence type="ECO:0000259" key="4">
    <source>
        <dbReference type="SMART" id="SM00382"/>
    </source>
</evidence>
<sequence length="430" mass="47341">MLKQPLADLMRPQTLEQMAGQKQLLAPGKPLRQIIDQAIPLSLILWGPPGSGKSTLAGVMAKSLGLPFESFNASIQNKTQLQALIKKHPEESFVLLLDEIHRLTKPLQDYLLPYLENGHILLVGATTENPVMSIVPAIRSRCQIFEFSPLSAEDIEPVLKRAAAEYLKFDLGDQEAHAIANSANGDARVALNILDTLNAMHPEKVTMEDVAAFAKSQHFAYDKDATQHYDYLSAFQDSIEGSDTDAALYYLAVLLESGDLDSVARRLKDAAVLTVGLAAPETVTQVITLANTALEIGLPRATSALTMATMLLCICPRSDSVRWTYARAKLDAENPNAHPMPAYLRDDHYKGAGKLRGAGIKLDAFSQPHQIAKQAYLPVDLVGHHYFFPRSTANEERLYKQYQALFEYIYGQKFAASDPLKEGKNGPDLD</sequence>
<dbReference type="InterPro" id="IPR021886">
    <property type="entry name" value="MgsA_C"/>
</dbReference>
<evidence type="ECO:0000313" key="5">
    <source>
        <dbReference type="EMBL" id="GHW01678.1"/>
    </source>
</evidence>
<dbReference type="InterPro" id="IPR027417">
    <property type="entry name" value="P-loop_NTPase"/>
</dbReference>
<dbReference type="InterPro" id="IPR003959">
    <property type="entry name" value="ATPase_AAA_core"/>
</dbReference>
<dbReference type="Pfam" id="PF12002">
    <property type="entry name" value="MgsA_C"/>
    <property type="match status" value="1"/>
</dbReference>
<evidence type="ECO:0000256" key="2">
    <source>
        <dbReference type="ARBA" id="ARBA00022741"/>
    </source>
</evidence>
<dbReference type="InterPro" id="IPR051314">
    <property type="entry name" value="AAA_ATPase_RarA/MGS1/WRNIP1"/>
</dbReference>
<reference evidence="6" key="1">
    <citation type="submission" date="2021-01" db="EMBL/GenBank/DDBJ databases">
        <title>Draft genome sequence of Nasalis larvatus strain YZ03.</title>
        <authorList>
            <person name="Suzuki-Hashido N."/>
            <person name="Tsuchida S."/>
            <person name="Hayakawa T."/>
        </authorList>
    </citation>
    <scope>NUCLEOTIDE SEQUENCE [LARGE SCALE GENOMIC DNA]</scope>
    <source>
        <strain evidence="6">YZ03</strain>
    </source>
</reference>
<dbReference type="CDD" id="cd00009">
    <property type="entry name" value="AAA"/>
    <property type="match status" value="1"/>
</dbReference>
<dbReference type="PANTHER" id="PTHR13779">
    <property type="entry name" value="WERNER HELICASE-INTERACTING PROTEIN 1 FAMILY MEMBER"/>
    <property type="match status" value="1"/>
</dbReference>
<dbReference type="PANTHER" id="PTHR13779:SF7">
    <property type="entry name" value="ATPASE WRNIP1"/>
    <property type="match status" value="1"/>
</dbReference>
<evidence type="ECO:0000313" key="6">
    <source>
        <dbReference type="Proteomes" id="UP000616547"/>
    </source>
</evidence>
<dbReference type="InterPro" id="IPR032423">
    <property type="entry name" value="AAA_assoc_2"/>
</dbReference>
<dbReference type="Pfam" id="PF16193">
    <property type="entry name" value="AAA_assoc_2"/>
    <property type="match status" value="1"/>
</dbReference>
<evidence type="ECO:0000256" key="1">
    <source>
        <dbReference type="ARBA" id="ARBA00008959"/>
    </source>
</evidence>
<dbReference type="SUPFAM" id="SSF52540">
    <property type="entry name" value="P-loop containing nucleoside triphosphate hydrolases"/>
    <property type="match status" value="1"/>
</dbReference>
<keyword evidence="3" id="KW-0067">ATP-binding</keyword>
<dbReference type="Gene3D" id="1.20.272.10">
    <property type="match status" value="1"/>
</dbReference>
<dbReference type="RefSeq" id="WP_201331286.1">
    <property type="nucleotide sequence ID" value="NZ_BOCG01000111.1"/>
</dbReference>
<comment type="caution">
    <text evidence="5">The sequence shown here is derived from an EMBL/GenBank/DDBJ whole genome shotgun (WGS) entry which is preliminary data.</text>
</comment>